<dbReference type="Proteomes" id="UP000499080">
    <property type="component" value="Unassembled WGS sequence"/>
</dbReference>
<organism evidence="2 3">
    <name type="scientific">Araneus ventricosus</name>
    <name type="common">Orbweaver spider</name>
    <name type="synonym">Epeira ventricosa</name>
    <dbReference type="NCBI Taxonomy" id="182803"/>
    <lineage>
        <taxon>Eukaryota</taxon>
        <taxon>Metazoa</taxon>
        <taxon>Ecdysozoa</taxon>
        <taxon>Arthropoda</taxon>
        <taxon>Chelicerata</taxon>
        <taxon>Arachnida</taxon>
        <taxon>Araneae</taxon>
        <taxon>Araneomorphae</taxon>
        <taxon>Entelegynae</taxon>
        <taxon>Araneoidea</taxon>
        <taxon>Araneidae</taxon>
        <taxon>Araneus</taxon>
    </lineage>
</organism>
<evidence type="ECO:0000256" key="1">
    <source>
        <dbReference type="SAM" id="Phobius"/>
    </source>
</evidence>
<feature type="transmembrane region" description="Helical" evidence="1">
    <location>
        <begin position="27"/>
        <end position="45"/>
    </location>
</feature>
<sequence>MVILGDAKTSGASASIMILHWVIDIKHVWRLATSGFTYLSGFLMLEDNLNWSHLVMGILGIAKTLGASAAILILHWVINMKHVRRLSFSGHTYLSGLIMLEGILK</sequence>
<feature type="transmembrane region" description="Helical" evidence="1">
    <location>
        <begin position="51"/>
        <end position="78"/>
    </location>
</feature>
<evidence type="ECO:0000313" key="2">
    <source>
        <dbReference type="EMBL" id="GBN50729.1"/>
    </source>
</evidence>
<keyword evidence="3" id="KW-1185">Reference proteome</keyword>
<reference evidence="2 3" key="1">
    <citation type="journal article" date="2019" name="Sci. Rep.">
        <title>Orb-weaving spider Araneus ventricosus genome elucidates the spidroin gene catalogue.</title>
        <authorList>
            <person name="Kono N."/>
            <person name="Nakamura H."/>
            <person name="Ohtoshi R."/>
            <person name="Moran D.A.P."/>
            <person name="Shinohara A."/>
            <person name="Yoshida Y."/>
            <person name="Fujiwara M."/>
            <person name="Mori M."/>
            <person name="Tomita M."/>
            <person name="Arakawa K."/>
        </authorList>
    </citation>
    <scope>NUCLEOTIDE SEQUENCE [LARGE SCALE GENOMIC DNA]</scope>
</reference>
<keyword evidence="1" id="KW-0472">Membrane</keyword>
<keyword evidence="1" id="KW-0812">Transmembrane</keyword>
<keyword evidence="1" id="KW-1133">Transmembrane helix</keyword>
<evidence type="ECO:0000313" key="3">
    <source>
        <dbReference type="Proteomes" id="UP000499080"/>
    </source>
</evidence>
<proteinExistence type="predicted"/>
<accession>A0A4Y2PHZ1</accession>
<name>A0A4Y2PHZ1_ARAVE</name>
<protein>
    <submittedName>
        <fullName evidence="2">Uncharacterized protein</fullName>
    </submittedName>
</protein>
<dbReference type="AlphaFoldDB" id="A0A4Y2PHZ1"/>
<dbReference type="EMBL" id="BGPR01011323">
    <property type="protein sequence ID" value="GBN50729.1"/>
    <property type="molecule type" value="Genomic_DNA"/>
</dbReference>
<comment type="caution">
    <text evidence="2">The sequence shown here is derived from an EMBL/GenBank/DDBJ whole genome shotgun (WGS) entry which is preliminary data.</text>
</comment>
<gene>
    <name evidence="2" type="ORF">AVEN_6192_1</name>
</gene>